<proteinExistence type="predicted"/>
<dbReference type="GO" id="GO:0003677">
    <property type="term" value="F:DNA binding"/>
    <property type="evidence" value="ECO:0007669"/>
    <property type="project" value="InterPro"/>
</dbReference>
<dbReference type="Pfam" id="PF01609">
    <property type="entry name" value="DDE_Tnp_1"/>
    <property type="match status" value="1"/>
</dbReference>
<reference evidence="3 4" key="1">
    <citation type="submission" date="2016-10" db="EMBL/GenBank/DDBJ databases">
        <authorList>
            <person name="de Groot N.N."/>
        </authorList>
    </citation>
    <scope>NUCLEOTIDE SEQUENCE [LARGE SCALE GENOMIC DNA]</scope>
    <source>
        <strain evidence="3">MBHS1</strain>
    </source>
</reference>
<dbReference type="InterPro" id="IPR032806">
    <property type="entry name" value="YbfD_N"/>
</dbReference>
<dbReference type="PANTHER" id="PTHR30298:SF0">
    <property type="entry name" value="PROTEIN YBFL-RELATED"/>
    <property type="match status" value="1"/>
</dbReference>
<name>A0A1H6F425_9GAMM</name>
<sequence>MISQLAEAEANKAKIEYQTSISEHFKDLPDPRKPGMILHKLLDIITIAVCGVICGANDWVGVETFGKSKQQWLSGFLELPNGIPSHDTFNNVLNSLSATKLQGCFTAWMQSLVQLLDGEIVAIDGKCLRHSYDRKSGKAAIHMVSAWANTNRVVLGQVKTDEKSNEITAIPELLKLLDIKGCIVTIDAAGCQKTIARDIIAREADYVLALKGNQGTLHEDVKDYFEWALAKNFKSIAHSYHETIDGGHGRIETRRYWTIDDIEWLDNREKWAGLTSIGMVESHREIGDKVTTVTAFLYYFAK</sequence>
<protein>
    <submittedName>
        <fullName evidence="3">Transposase DDE domain protein</fullName>
    </submittedName>
</protein>
<evidence type="ECO:0000259" key="2">
    <source>
        <dbReference type="Pfam" id="PF13808"/>
    </source>
</evidence>
<evidence type="ECO:0000313" key="3">
    <source>
        <dbReference type="EMBL" id="SEH04897.1"/>
    </source>
</evidence>
<gene>
    <name evidence="3" type="ORF">MBHS_00749</name>
</gene>
<organism evidence="3 4">
    <name type="scientific">Candidatus Venteria ishoeyi</name>
    <dbReference type="NCBI Taxonomy" id="1899563"/>
    <lineage>
        <taxon>Bacteria</taxon>
        <taxon>Pseudomonadati</taxon>
        <taxon>Pseudomonadota</taxon>
        <taxon>Gammaproteobacteria</taxon>
        <taxon>Thiotrichales</taxon>
        <taxon>Thiotrichaceae</taxon>
        <taxon>Venteria</taxon>
    </lineage>
</organism>
<keyword evidence="4" id="KW-1185">Reference proteome</keyword>
<evidence type="ECO:0000313" key="4">
    <source>
        <dbReference type="Proteomes" id="UP000236724"/>
    </source>
</evidence>
<dbReference type="AlphaFoldDB" id="A0A1H6F425"/>
<dbReference type="Proteomes" id="UP000236724">
    <property type="component" value="Unassembled WGS sequence"/>
</dbReference>
<dbReference type="GO" id="GO:0006313">
    <property type="term" value="P:DNA transposition"/>
    <property type="evidence" value="ECO:0007669"/>
    <property type="project" value="InterPro"/>
</dbReference>
<dbReference type="InterPro" id="IPR002559">
    <property type="entry name" value="Transposase_11"/>
</dbReference>
<dbReference type="Pfam" id="PF13808">
    <property type="entry name" value="DDE_Tnp_1_assoc"/>
    <property type="match status" value="1"/>
</dbReference>
<feature type="domain" description="Transposase IS4-like" evidence="1">
    <location>
        <begin position="118"/>
        <end position="229"/>
    </location>
</feature>
<dbReference type="InterPro" id="IPR051698">
    <property type="entry name" value="Transposase_11-like"/>
</dbReference>
<dbReference type="PANTHER" id="PTHR30298">
    <property type="entry name" value="H REPEAT-ASSOCIATED PREDICTED TRANSPOSASE"/>
    <property type="match status" value="1"/>
</dbReference>
<dbReference type="NCBIfam" id="NF033564">
    <property type="entry name" value="transpos_ISAs1"/>
    <property type="match status" value="1"/>
</dbReference>
<feature type="domain" description="H repeat-associated protein N-terminal" evidence="2">
    <location>
        <begin position="23"/>
        <end position="109"/>
    </location>
</feature>
<evidence type="ECO:0000259" key="1">
    <source>
        <dbReference type="Pfam" id="PF01609"/>
    </source>
</evidence>
<dbReference type="EMBL" id="FMSV02000129">
    <property type="protein sequence ID" value="SEH04897.1"/>
    <property type="molecule type" value="Genomic_DNA"/>
</dbReference>
<dbReference type="InterPro" id="IPR047647">
    <property type="entry name" value="ISAs1_transpos"/>
</dbReference>
<dbReference type="GO" id="GO:0004803">
    <property type="term" value="F:transposase activity"/>
    <property type="evidence" value="ECO:0007669"/>
    <property type="project" value="InterPro"/>
</dbReference>
<accession>A0A1H6F425</accession>